<name>A0A7X0NX54_9ACTN</name>
<dbReference type="RefSeq" id="WP_185105372.1">
    <property type="nucleotide sequence ID" value="NZ_BAAAXY010000010.1"/>
</dbReference>
<reference evidence="1 2" key="1">
    <citation type="submission" date="2020-08" db="EMBL/GenBank/DDBJ databases">
        <title>Sequencing the genomes of 1000 actinobacteria strains.</title>
        <authorList>
            <person name="Klenk H.-P."/>
        </authorList>
    </citation>
    <scope>NUCLEOTIDE SEQUENCE [LARGE SCALE GENOMIC DNA]</scope>
    <source>
        <strain evidence="1 2">DSM 43768</strain>
    </source>
</reference>
<dbReference type="AlphaFoldDB" id="A0A7X0NX54"/>
<evidence type="ECO:0000313" key="1">
    <source>
        <dbReference type="EMBL" id="MBB6551262.1"/>
    </source>
</evidence>
<evidence type="ECO:0000313" key="2">
    <source>
        <dbReference type="Proteomes" id="UP000565579"/>
    </source>
</evidence>
<organism evidence="1 2">
    <name type="scientific">Nonomuraea rubra</name>
    <dbReference type="NCBI Taxonomy" id="46180"/>
    <lineage>
        <taxon>Bacteria</taxon>
        <taxon>Bacillati</taxon>
        <taxon>Actinomycetota</taxon>
        <taxon>Actinomycetes</taxon>
        <taxon>Streptosporangiales</taxon>
        <taxon>Streptosporangiaceae</taxon>
        <taxon>Nonomuraea</taxon>
    </lineage>
</organism>
<dbReference type="EMBL" id="JACHMI010000001">
    <property type="protein sequence ID" value="MBB6551262.1"/>
    <property type="molecule type" value="Genomic_DNA"/>
</dbReference>
<keyword evidence="2" id="KW-1185">Reference proteome</keyword>
<accession>A0A7X0NX54</accession>
<dbReference type="Proteomes" id="UP000565579">
    <property type="component" value="Unassembled WGS sequence"/>
</dbReference>
<sequence length="45" mass="4531">MSDKTPAGMRILVASASAGIGRALAVCAVRGGARACCWRPAAWNG</sequence>
<proteinExistence type="predicted"/>
<comment type="caution">
    <text evidence="1">The sequence shown here is derived from an EMBL/GenBank/DDBJ whole genome shotgun (WGS) entry which is preliminary data.</text>
</comment>
<protein>
    <submittedName>
        <fullName evidence="1">NAD(P)-dependent dehydrogenase (Short-subunit alcohol dehydrogenase family)</fullName>
    </submittedName>
</protein>
<gene>
    <name evidence="1" type="ORF">HD593_006057</name>
</gene>